<keyword evidence="2" id="KW-1185">Reference proteome</keyword>
<dbReference type="Pfam" id="PF06764">
    <property type="entry name" value="DUF1223"/>
    <property type="match status" value="1"/>
</dbReference>
<organism evidence="1 2">
    <name type="scientific">Capsulimonas corticalis</name>
    <dbReference type="NCBI Taxonomy" id="2219043"/>
    <lineage>
        <taxon>Bacteria</taxon>
        <taxon>Bacillati</taxon>
        <taxon>Armatimonadota</taxon>
        <taxon>Armatimonadia</taxon>
        <taxon>Capsulimonadales</taxon>
        <taxon>Capsulimonadaceae</taxon>
        <taxon>Capsulimonas</taxon>
    </lineage>
</organism>
<gene>
    <name evidence="1" type="ORF">CCAX7_61020</name>
</gene>
<dbReference type="RefSeq" id="WP_165864218.1">
    <property type="nucleotide sequence ID" value="NZ_AP025739.1"/>
</dbReference>
<dbReference type="KEGG" id="ccot:CCAX7_61020"/>
<evidence type="ECO:0000313" key="2">
    <source>
        <dbReference type="Proteomes" id="UP000287394"/>
    </source>
</evidence>
<dbReference type="SUPFAM" id="SSF52833">
    <property type="entry name" value="Thioredoxin-like"/>
    <property type="match status" value="1"/>
</dbReference>
<accession>A0A402CW91</accession>
<dbReference type="PANTHER" id="PTHR36057">
    <property type="match status" value="1"/>
</dbReference>
<dbReference type="EMBL" id="AP025739">
    <property type="protein sequence ID" value="BDI34051.1"/>
    <property type="molecule type" value="Genomic_DNA"/>
</dbReference>
<protein>
    <submittedName>
        <fullName evidence="1">Uncharacterized protein</fullName>
    </submittedName>
</protein>
<dbReference type="PANTHER" id="PTHR36057:SF1">
    <property type="entry name" value="LIPOPROTEIN LIPID ATTACHMENT SITE-LIKE PROTEIN, PUTATIVE (DUF1223)-RELATED"/>
    <property type="match status" value="1"/>
</dbReference>
<dbReference type="Gene3D" id="2.60.40.10">
    <property type="entry name" value="Immunoglobulins"/>
    <property type="match status" value="1"/>
</dbReference>
<sequence>MRTQISAAQVRKCVCLAAVCLTAGSSVYPAQTQAASAPSGNPVIVELFTSEGCSSCPPADKVLSGLEREQPVRRAHIIVLGEHVDYWDHNGWKDRYSNYAFSVRQNGYAKQFHSDSVYTPQMVVDGDVEFVGSDRDKAIHAISRAAASPKATVRVTMSGAADAADIKANVDNLPDVGAGDTAQVIMAITEDNLQSSVAGGENEGRMLSHSAVVREMRLLGVAAAHPTAFSARIKLPAAWRRENLRVAVFVQEQSSRRILGAAETKLDPIRSN</sequence>
<dbReference type="Proteomes" id="UP000287394">
    <property type="component" value="Chromosome"/>
</dbReference>
<proteinExistence type="predicted"/>
<dbReference type="InterPro" id="IPR013783">
    <property type="entry name" value="Ig-like_fold"/>
</dbReference>
<dbReference type="AlphaFoldDB" id="A0A402CW91"/>
<evidence type="ECO:0000313" key="1">
    <source>
        <dbReference type="EMBL" id="BDI34051.1"/>
    </source>
</evidence>
<dbReference type="InterPro" id="IPR036249">
    <property type="entry name" value="Thioredoxin-like_sf"/>
</dbReference>
<reference evidence="1 2" key="1">
    <citation type="journal article" date="2019" name="Int. J. Syst. Evol. Microbiol.">
        <title>Capsulimonas corticalis gen. nov., sp. nov., an aerobic capsulated bacterium, of a novel bacterial order, Capsulimonadales ord. nov., of the class Armatimonadia of the phylum Armatimonadetes.</title>
        <authorList>
            <person name="Li J."/>
            <person name="Kudo C."/>
            <person name="Tonouchi A."/>
        </authorList>
    </citation>
    <scope>NUCLEOTIDE SEQUENCE [LARGE SCALE GENOMIC DNA]</scope>
    <source>
        <strain evidence="1 2">AX-7</strain>
    </source>
</reference>
<dbReference type="InterPro" id="IPR010634">
    <property type="entry name" value="DUF1223"/>
</dbReference>
<name>A0A402CW91_9BACT</name>